<name>A0A0H5R2V9_9EUKA</name>
<dbReference type="EMBL" id="HACM01007786">
    <property type="protein sequence ID" value="CRZ08228.1"/>
    <property type="molecule type" value="Transcribed_RNA"/>
</dbReference>
<accession>A0A0H5R2V9</accession>
<sequence length="148" mass="16472">MMIFSTNFRPIDSVKTSSSCRISMFIAKLAFCSDFEDEVCAFLIPFMAFLNDFQCSNVLSGTIDDDKPGEHPADMARRTTTISASIAKLRSMKQVIPGQTPNAIPAHSVTEMGGLKVGLGKVRYDTFSTRYLKVRTPYLLKIGYEVRV</sequence>
<proteinExistence type="predicted"/>
<dbReference type="EMBL" id="HACM01007794">
    <property type="protein sequence ID" value="CRZ08236.1"/>
    <property type="molecule type" value="Transcribed_RNA"/>
</dbReference>
<protein>
    <submittedName>
        <fullName evidence="1">Uncharacterized protein</fullName>
    </submittedName>
</protein>
<evidence type="ECO:0000313" key="1">
    <source>
        <dbReference type="EMBL" id="CRZ08232.1"/>
    </source>
</evidence>
<reference evidence="1" key="1">
    <citation type="submission" date="2015-04" db="EMBL/GenBank/DDBJ databases">
        <title>The genome sequence of the plant pathogenic Rhizarian Plasmodiophora brassicae reveals insights in its biotrophic life cycle and the origin of chitin synthesis.</title>
        <authorList>
            <person name="Schwelm A."/>
            <person name="Fogelqvist J."/>
            <person name="Knaust A."/>
            <person name="Julke S."/>
            <person name="Lilja T."/>
            <person name="Dhandapani V."/>
            <person name="Bonilla-Rosso G."/>
            <person name="Karlsson M."/>
            <person name="Shevchenko A."/>
            <person name="Choi S.R."/>
            <person name="Kim H.G."/>
            <person name="Park J.Y."/>
            <person name="Lim Y.P."/>
            <person name="Ludwig-Muller J."/>
            <person name="Dixelius C."/>
        </authorList>
    </citation>
    <scope>NUCLEOTIDE SEQUENCE</scope>
    <source>
        <tissue evidence="1">Potato root galls</tissue>
    </source>
</reference>
<dbReference type="AlphaFoldDB" id="A0A0H5R2V9"/>
<organism evidence="1">
    <name type="scientific">Spongospora subterranea</name>
    <dbReference type="NCBI Taxonomy" id="70186"/>
    <lineage>
        <taxon>Eukaryota</taxon>
        <taxon>Sar</taxon>
        <taxon>Rhizaria</taxon>
        <taxon>Endomyxa</taxon>
        <taxon>Phytomyxea</taxon>
        <taxon>Plasmodiophorida</taxon>
        <taxon>Plasmodiophoridae</taxon>
        <taxon>Spongospora</taxon>
    </lineage>
</organism>
<dbReference type="EMBL" id="HACM01007790">
    <property type="protein sequence ID" value="CRZ08232.1"/>
    <property type="molecule type" value="Transcribed_RNA"/>
</dbReference>